<accession>A0A930B659</accession>
<feature type="transmembrane region" description="Helical" evidence="1">
    <location>
        <begin position="532"/>
        <end position="553"/>
    </location>
</feature>
<keyword evidence="1" id="KW-1133">Transmembrane helix</keyword>
<dbReference type="EMBL" id="JABZMK010000002">
    <property type="protein sequence ID" value="MBF1128756.1"/>
    <property type="molecule type" value="Genomic_DNA"/>
</dbReference>
<keyword evidence="1" id="KW-0472">Membrane</keyword>
<feature type="transmembrane region" description="Helical" evidence="1">
    <location>
        <begin position="358"/>
        <end position="379"/>
    </location>
</feature>
<feature type="transmembrane region" description="Helical" evidence="1">
    <location>
        <begin position="450"/>
        <end position="471"/>
    </location>
</feature>
<evidence type="ECO:0000256" key="1">
    <source>
        <dbReference type="SAM" id="Phobius"/>
    </source>
</evidence>
<dbReference type="AlphaFoldDB" id="A0A930B659"/>
<reference evidence="2" key="1">
    <citation type="submission" date="2020-04" db="EMBL/GenBank/DDBJ databases">
        <title>Deep metagenomics examines the oral microbiome during advanced dental caries in children, revealing novel taxa and co-occurrences with host molecules.</title>
        <authorList>
            <person name="Baker J.L."/>
            <person name="Morton J.T."/>
            <person name="Dinis M."/>
            <person name="Alvarez R."/>
            <person name="Tran N.C."/>
            <person name="Knight R."/>
            <person name="Edlund A."/>
        </authorList>
    </citation>
    <scope>NUCLEOTIDE SEQUENCE</scope>
    <source>
        <strain evidence="2">JCVI_32_bin.14</strain>
    </source>
</reference>
<name>A0A930B659_9FIRM</name>
<evidence type="ECO:0000313" key="3">
    <source>
        <dbReference type="Proteomes" id="UP000757890"/>
    </source>
</evidence>
<feature type="transmembrane region" description="Helical" evidence="1">
    <location>
        <begin position="643"/>
        <end position="666"/>
    </location>
</feature>
<dbReference type="Pfam" id="PF18949">
    <property type="entry name" value="DUF5693"/>
    <property type="match status" value="1"/>
</dbReference>
<feature type="transmembrane region" description="Helical" evidence="1">
    <location>
        <begin position="385"/>
        <end position="405"/>
    </location>
</feature>
<evidence type="ECO:0000313" key="2">
    <source>
        <dbReference type="EMBL" id="MBF1128756.1"/>
    </source>
</evidence>
<feature type="transmembrane region" description="Helical" evidence="1">
    <location>
        <begin position="492"/>
        <end position="512"/>
    </location>
</feature>
<keyword evidence="1" id="KW-0812">Transmembrane</keyword>
<dbReference type="Proteomes" id="UP000757890">
    <property type="component" value="Unassembled WGS sequence"/>
</dbReference>
<sequence length="677" mass="76208">MIKTYPHNIFKILAAIILLGVIAAGYISWQRYNVEAHATTVEMVYDYNNILESASVESTSADELFSLYKRSGITSLAVYDETPKKLADHGYIAVYHGSELILHMSNPLIRGNRIYIASTNTSEGIEYFDELKGQLKRLLRKDDFHIIHLNNEELLEINANYERFLNMPLGIFKTTVKKVEQTGLYIVLRPMNVPHATREDIDQFFSVVDSSGKISAILFQGKEALGYPAQLEYLLGGLKERHLPVVLIEAQNQLGFERQDGTLTLSNKDGYNTVRLYAMSKDELIKLDPKEAASRFYVSTIERNVRMNLFPSYKFAANGETLSETNARYIHDVTNRLEKHGFNIGKASVMEPYFPSRILRAASIAGAASLCVVAILLIVPFLVKYAWPIEVIVFLFTQTLYWTGYEAILRQALALGCAVGTPVIVMSLFMDYCVQKKQSAFKNIGWGHLFIEAVLLLWGCGILSLIGAIYISGILSDIRFFLEMNIFRGVKLTFILPLICVSLIYIQRFPFFGKVVVTDKDFIGFVKKFCQIDIKLGVLALISLLGIIGFIFIGRSGNNGAPVPSFEISLRRFLEDIMYARPREKEFLFGHPAILASLAALYHRWPQILHYFLVIAITIGQGSMVETFAHMRSPFILSLIRGIDGLVAGTAVMIIVLAGLIILTHITEFFGERYGKE</sequence>
<feature type="transmembrane region" description="Helical" evidence="1">
    <location>
        <begin position="12"/>
        <end position="29"/>
    </location>
</feature>
<organism evidence="2 3">
    <name type="scientific">Dialister invisus</name>
    <dbReference type="NCBI Taxonomy" id="218538"/>
    <lineage>
        <taxon>Bacteria</taxon>
        <taxon>Bacillati</taxon>
        <taxon>Bacillota</taxon>
        <taxon>Negativicutes</taxon>
        <taxon>Veillonellales</taxon>
        <taxon>Veillonellaceae</taxon>
        <taxon>Dialister</taxon>
    </lineage>
</organism>
<feature type="transmembrane region" description="Helical" evidence="1">
    <location>
        <begin position="412"/>
        <end position="430"/>
    </location>
</feature>
<dbReference type="InterPro" id="IPR043748">
    <property type="entry name" value="DUF5693"/>
</dbReference>
<protein>
    <submittedName>
        <fullName evidence="2">Beta-carotene 15,15'-monooxygenase</fullName>
    </submittedName>
</protein>
<dbReference type="RefSeq" id="WP_276638653.1">
    <property type="nucleotide sequence ID" value="NZ_CAUFWP010000020.1"/>
</dbReference>
<comment type="caution">
    <text evidence="2">The sequence shown here is derived from an EMBL/GenBank/DDBJ whole genome shotgun (WGS) entry which is preliminary data.</text>
</comment>
<feature type="transmembrane region" description="Helical" evidence="1">
    <location>
        <begin position="611"/>
        <end position="631"/>
    </location>
</feature>
<gene>
    <name evidence="2" type="ORF">HXL70_01715</name>
</gene>
<proteinExistence type="predicted"/>